<feature type="transmembrane region" description="Helical" evidence="1">
    <location>
        <begin position="6"/>
        <end position="25"/>
    </location>
</feature>
<comment type="caution">
    <text evidence="2">The sequence shown here is derived from an EMBL/GenBank/DDBJ whole genome shotgun (WGS) entry which is preliminary data.</text>
</comment>
<organism evidence="2 3">
    <name type="scientific">Hymenobacter artigasi</name>
    <dbReference type="NCBI Taxonomy" id="2719616"/>
    <lineage>
        <taxon>Bacteria</taxon>
        <taxon>Pseudomonadati</taxon>
        <taxon>Bacteroidota</taxon>
        <taxon>Cytophagia</taxon>
        <taxon>Cytophagales</taxon>
        <taxon>Hymenobacteraceae</taxon>
        <taxon>Hymenobacter</taxon>
    </lineage>
</organism>
<accession>A0ABX1HP82</accession>
<gene>
    <name evidence="2" type="ORF">HBN54_003401</name>
</gene>
<protein>
    <recommendedName>
        <fullName evidence="4">Cbb3-type cytochrome oxidase assembly protein CcoS</fullName>
    </recommendedName>
</protein>
<name>A0ABX1HP82_9BACT</name>
<dbReference type="Proteomes" id="UP000717634">
    <property type="component" value="Unassembled WGS sequence"/>
</dbReference>
<reference evidence="2 3" key="1">
    <citation type="submission" date="2020-03" db="EMBL/GenBank/DDBJ databases">
        <title>Genomic Encyclopedia of Type Strains, Phase IV (KMG-V): Genome sequencing to study the core and pangenomes of soil and plant-associated prokaryotes.</title>
        <authorList>
            <person name="Whitman W."/>
        </authorList>
    </citation>
    <scope>NUCLEOTIDE SEQUENCE [LARGE SCALE GENOMIC DNA]</scope>
    <source>
        <strain evidence="2 3">1B</strain>
    </source>
</reference>
<keyword evidence="1" id="KW-1133">Transmembrane helix</keyword>
<dbReference type="EMBL" id="JAAVTK010000011">
    <property type="protein sequence ID" value="NKI90791.1"/>
    <property type="molecule type" value="Genomic_DNA"/>
</dbReference>
<evidence type="ECO:0000256" key="1">
    <source>
        <dbReference type="SAM" id="Phobius"/>
    </source>
</evidence>
<keyword evidence="3" id="KW-1185">Reference proteome</keyword>
<proteinExistence type="predicted"/>
<evidence type="ECO:0008006" key="4">
    <source>
        <dbReference type="Google" id="ProtNLM"/>
    </source>
</evidence>
<evidence type="ECO:0000313" key="3">
    <source>
        <dbReference type="Proteomes" id="UP000717634"/>
    </source>
</evidence>
<sequence>MDNADIFLFTLLVVPAFIVFAFLTIREFAHAGESDFKPDSDKRLK</sequence>
<keyword evidence="1" id="KW-0812">Transmembrane</keyword>
<keyword evidence="1" id="KW-0472">Membrane</keyword>
<evidence type="ECO:0000313" key="2">
    <source>
        <dbReference type="EMBL" id="NKI90791.1"/>
    </source>
</evidence>